<evidence type="ECO:0000256" key="8">
    <source>
        <dbReference type="SAM" id="Phobius"/>
    </source>
</evidence>
<dbReference type="SUPFAM" id="SSF81321">
    <property type="entry name" value="Family A G protein-coupled receptor-like"/>
    <property type="match status" value="1"/>
</dbReference>
<feature type="transmembrane region" description="Helical" evidence="8">
    <location>
        <begin position="189"/>
        <end position="209"/>
    </location>
</feature>
<keyword evidence="3 8" id="KW-1133">Transmembrane helix</keyword>
<evidence type="ECO:0000259" key="9">
    <source>
        <dbReference type="PROSITE" id="PS50262"/>
    </source>
</evidence>
<comment type="subcellular location">
    <subcellularLocation>
        <location evidence="1">Membrane</location>
        <topology evidence="1">Multi-pass membrane protein</topology>
    </subcellularLocation>
</comment>
<dbReference type="PANTHER" id="PTHR45695">
    <property type="entry name" value="LEUCOKININ RECEPTOR-RELATED"/>
    <property type="match status" value="1"/>
</dbReference>
<dbReference type="CDD" id="cd00637">
    <property type="entry name" value="7tm_classA_rhodopsin-like"/>
    <property type="match status" value="1"/>
</dbReference>
<dbReference type="PROSITE" id="PS50262">
    <property type="entry name" value="G_PROTEIN_RECEP_F1_2"/>
    <property type="match status" value="1"/>
</dbReference>
<proteinExistence type="predicted"/>
<feature type="transmembrane region" description="Helical" evidence="8">
    <location>
        <begin position="288"/>
        <end position="309"/>
    </location>
</feature>
<comment type="caution">
    <text evidence="10">The sequence shown here is derived from an EMBL/GenBank/DDBJ whole genome shotgun (WGS) entry which is preliminary data.</text>
</comment>
<feature type="transmembrane region" description="Helical" evidence="8">
    <location>
        <begin position="329"/>
        <end position="351"/>
    </location>
</feature>
<name>A0ABN8RG77_9CNID</name>
<feature type="transmembrane region" description="Helical" evidence="8">
    <location>
        <begin position="26"/>
        <end position="51"/>
    </location>
</feature>
<keyword evidence="11" id="KW-1185">Reference proteome</keyword>
<protein>
    <recommendedName>
        <fullName evidence="9">G-protein coupled receptors family 1 profile domain-containing protein</fullName>
    </recommendedName>
</protein>
<evidence type="ECO:0000256" key="1">
    <source>
        <dbReference type="ARBA" id="ARBA00004141"/>
    </source>
</evidence>
<keyword evidence="5 8" id="KW-0472">Membrane</keyword>
<dbReference type="PRINTS" id="PR00237">
    <property type="entry name" value="GPCRRHODOPSN"/>
</dbReference>
<feature type="domain" description="G-protein coupled receptors family 1 profile" evidence="9">
    <location>
        <begin position="42"/>
        <end position="348"/>
    </location>
</feature>
<keyword evidence="6" id="KW-0675">Receptor</keyword>
<keyword evidence="2 8" id="KW-0812">Transmembrane</keyword>
<reference evidence="10 11" key="1">
    <citation type="submission" date="2022-05" db="EMBL/GenBank/DDBJ databases">
        <authorList>
            <consortium name="Genoscope - CEA"/>
            <person name="William W."/>
        </authorList>
    </citation>
    <scope>NUCLEOTIDE SEQUENCE [LARGE SCALE GENOMIC DNA]</scope>
</reference>
<gene>
    <name evidence="10" type="ORF">PLOB_00020082</name>
</gene>
<dbReference type="InterPro" id="IPR000276">
    <property type="entry name" value="GPCR_Rhodpsn"/>
</dbReference>
<organism evidence="10 11">
    <name type="scientific">Porites lobata</name>
    <dbReference type="NCBI Taxonomy" id="104759"/>
    <lineage>
        <taxon>Eukaryota</taxon>
        <taxon>Metazoa</taxon>
        <taxon>Cnidaria</taxon>
        <taxon>Anthozoa</taxon>
        <taxon>Hexacorallia</taxon>
        <taxon>Scleractinia</taxon>
        <taxon>Fungiina</taxon>
        <taxon>Poritidae</taxon>
        <taxon>Porites</taxon>
    </lineage>
</organism>
<feature type="transmembrane region" description="Helical" evidence="8">
    <location>
        <begin position="142"/>
        <end position="165"/>
    </location>
</feature>
<sequence>MSLPNDTNATDEDDDPQYEEPPPLRIFRLALFSLIILASLIGNSVVCKAVWSMPSRKPFSYHLVANMAFAEIISSLCLPVMMVFGFEDGHEIEIVHDINCIVNPIQVLSMMVVTYSLAALALHRYRVLINPVARTLSIKLKLATFFCLWLLPTVVCIPLFLSFTFENGHCRLYHGSSVGSTLTYELVRFVLNFVLPSLVMVASYAAVAWNLRQRIGRKAAEARGSIIPSSHTAEVDIDEPVELHALKNNKEGEEEQQQACQTAPRVLVAVDNCRCVKKENSTDAEQDLLKMIFVIILIFVFCYFPYQVVSLWETLAGISDWQFRHHSLMRIYLFILTCVPSALHPVCYGTMNSFYAKAFSKIFLCKP</sequence>
<dbReference type="Pfam" id="PF00001">
    <property type="entry name" value="7tm_1"/>
    <property type="match status" value="1"/>
</dbReference>
<keyword evidence="7" id="KW-0807">Transducer</keyword>
<evidence type="ECO:0000313" key="10">
    <source>
        <dbReference type="EMBL" id="CAH3178017.1"/>
    </source>
</evidence>
<evidence type="ECO:0000313" key="11">
    <source>
        <dbReference type="Proteomes" id="UP001159405"/>
    </source>
</evidence>
<evidence type="ECO:0000256" key="2">
    <source>
        <dbReference type="ARBA" id="ARBA00022692"/>
    </source>
</evidence>
<evidence type="ECO:0000256" key="4">
    <source>
        <dbReference type="ARBA" id="ARBA00023040"/>
    </source>
</evidence>
<evidence type="ECO:0000256" key="6">
    <source>
        <dbReference type="ARBA" id="ARBA00023170"/>
    </source>
</evidence>
<evidence type="ECO:0000256" key="3">
    <source>
        <dbReference type="ARBA" id="ARBA00022989"/>
    </source>
</evidence>
<dbReference type="Gene3D" id="1.20.1070.10">
    <property type="entry name" value="Rhodopsin 7-helix transmembrane proteins"/>
    <property type="match status" value="1"/>
</dbReference>
<evidence type="ECO:0000256" key="7">
    <source>
        <dbReference type="ARBA" id="ARBA00023224"/>
    </source>
</evidence>
<dbReference type="EMBL" id="CALNXK010000234">
    <property type="protein sequence ID" value="CAH3178017.1"/>
    <property type="molecule type" value="Genomic_DNA"/>
</dbReference>
<dbReference type="Proteomes" id="UP001159405">
    <property type="component" value="Unassembled WGS sequence"/>
</dbReference>
<evidence type="ECO:0000256" key="5">
    <source>
        <dbReference type="ARBA" id="ARBA00023136"/>
    </source>
</evidence>
<dbReference type="InterPro" id="IPR017452">
    <property type="entry name" value="GPCR_Rhodpsn_7TM"/>
</dbReference>
<accession>A0ABN8RG77</accession>
<feature type="transmembrane region" description="Helical" evidence="8">
    <location>
        <begin position="63"/>
        <end position="84"/>
    </location>
</feature>
<keyword evidence="4" id="KW-0297">G-protein coupled receptor</keyword>
<dbReference type="PANTHER" id="PTHR45695:SF9">
    <property type="entry name" value="LEUCOKININ RECEPTOR"/>
    <property type="match status" value="1"/>
</dbReference>
<feature type="transmembrane region" description="Helical" evidence="8">
    <location>
        <begin position="104"/>
        <end position="122"/>
    </location>
</feature>